<feature type="compositionally biased region" description="Basic residues" evidence="2">
    <location>
        <begin position="1"/>
        <end position="10"/>
    </location>
</feature>
<proteinExistence type="predicted"/>
<protein>
    <recommendedName>
        <fullName evidence="5">Geminin</fullName>
    </recommendedName>
</protein>
<organism evidence="3 4">
    <name type="scientific">Daphnia magna</name>
    <dbReference type="NCBI Taxonomy" id="35525"/>
    <lineage>
        <taxon>Eukaryota</taxon>
        <taxon>Metazoa</taxon>
        <taxon>Ecdysozoa</taxon>
        <taxon>Arthropoda</taxon>
        <taxon>Crustacea</taxon>
        <taxon>Branchiopoda</taxon>
        <taxon>Diplostraca</taxon>
        <taxon>Cladocera</taxon>
        <taxon>Anomopoda</taxon>
        <taxon>Daphniidae</taxon>
        <taxon>Daphnia</taxon>
    </lineage>
</organism>
<accession>A0ABQ9ZJ40</accession>
<evidence type="ECO:0000313" key="3">
    <source>
        <dbReference type="EMBL" id="KAK4012444.1"/>
    </source>
</evidence>
<comment type="caution">
    <text evidence="3">The sequence shown here is derived from an EMBL/GenBank/DDBJ whole genome shotgun (WGS) entry which is preliminary data.</text>
</comment>
<reference evidence="3 4" key="1">
    <citation type="journal article" date="2023" name="Nucleic Acids Res.">
        <title>The hologenome of Daphnia magna reveals possible DNA methylation and microbiome-mediated evolution of the host genome.</title>
        <authorList>
            <person name="Chaturvedi A."/>
            <person name="Li X."/>
            <person name="Dhandapani V."/>
            <person name="Marshall H."/>
            <person name="Kissane S."/>
            <person name="Cuenca-Cambronero M."/>
            <person name="Asole G."/>
            <person name="Calvet F."/>
            <person name="Ruiz-Romero M."/>
            <person name="Marangio P."/>
            <person name="Guigo R."/>
            <person name="Rago D."/>
            <person name="Mirbahai L."/>
            <person name="Eastwood N."/>
            <person name="Colbourne J.K."/>
            <person name="Zhou J."/>
            <person name="Mallon E."/>
            <person name="Orsini L."/>
        </authorList>
    </citation>
    <scope>NUCLEOTIDE SEQUENCE [LARGE SCALE GENOMIC DNA]</scope>
    <source>
        <strain evidence="3">LRV0_1</strain>
    </source>
</reference>
<keyword evidence="4" id="KW-1185">Reference proteome</keyword>
<dbReference type="Proteomes" id="UP001234178">
    <property type="component" value="Unassembled WGS sequence"/>
</dbReference>
<name>A0ABQ9ZJ40_9CRUS</name>
<keyword evidence="1" id="KW-0175">Coiled coil</keyword>
<evidence type="ECO:0008006" key="5">
    <source>
        <dbReference type="Google" id="ProtNLM"/>
    </source>
</evidence>
<dbReference type="EMBL" id="JAOYFB010000003">
    <property type="protein sequence ID" value="KAK4012444.1"/>
    <property type="molecule type" value="Genomic_DNA"/>
</dbReference>
<feature type="coiled-coil region" evidence="1">
    <location>
        <begin position="81"/>
        <end position="133"/>
    </location>
</feature>
<gene>
    <name evidence="3" type="ORF">OUZ56_021543</name>
</gene>
<sequence length="182" mass="19968">MSSRQKRKCKGTNPPHLQVSKTPIPSKFMDPVTNESLSVTQEDDSSMSPQPLIVDESQEVTNTSVDVRAATNEEIIVAGTSEEWKKRVEVLAEENSSLKDKVKLLEEALLAQKAASDEKITSLESERERLANLLSVVEVYKVNVPPISPQPVTSTHHLNPSPQPFTSTLHLNLAIFLAPSSG</sequence>
<evidence type="ECO:0000256" key="2">
    <source>
        <dbReference type="SAM" id="MobiDB-lite"/>
    </source>
</evidence>
<evidence type="ECO:0000313" key="4">
    <source>
        <dbReference type="Proteomes" id="UP001234178"/>
    </source>
</evidence>
<feature type="region of interest" description="Disordered" evidence="2">
    <location>
        <begin position="1"/>
        <end position="60"/>
    </location>
</feature>
<evidence type="ECO:0000256" key="1">
    <source>
        <dbReference type="SAM" id="Coils"/>
    </source>
</evidence>